<accession>A0AA35QDJ5</accession>
<dbReference type="EMBL" id="CABFNP030001335">
    <property type="protein sequence ID" value="CAI6100066.1"/>
    <property type="molecule type" value="Genomic_DNA"/>
</dbReference>
<evidence type="ECO:0000313" key="2">
    <source>
        <dbReference type="Proteomes" id="UP001160390"/>
    </source>
</evidence>
<organism evidence="1 2">
    <name type="scientific">Clonostachys chloroleuca</name>
    <dbReference type="NCBI Taxonomy" id="1926264"/>
    <lineage>
        <taxon>Eukaryota</taxon>
        <taxon>Fungi</taxon>
        <taxon>Dikarya</taxon>
        <taxon>Ascomycota</taxon>
        <taxon>Pezizomycotina</taxon>
        <taxon>Sordariomycetes</taxon>
        <taxon>Hypocreomycetidae</taxon>
        <taxon>Hypocreales</taxon>
        <taxon>Bionectriaceae</taxon>
        <taxon>Clonostachys</taxon>
    </lineage>
</organism>
<proteinExistence type="predicted"/>
<name>A0AA35QDJ5_9HYPO</name>
<dbReference type="AlphaFoldDB" id="A0AA35QDJ5"/>
<keyword evidence="2" id="KW-1185">Reference proteome</keyword>
<evidence type="ECO:0000313" key="1">
    <source>
        <dbReference type="EMBL" id="CAI6100066.1"/>
    </source>
</evidence>
<sequence>MPRAMRFREAMDIFSILKLHRASKETIISSMPPSLRNISFGVDFAHLGHLKHTNRAGQPICDWRDRGNDSTPFELDDSQKQEMGSNGFFEITMGKSQCVMASHGVGPWYELTPNDSCVTWEGPQESDEVFLSEGCNLVLIRREEESESAPQRRTVRYTPGVLTNTGETDSISKAVAKLHILKEHLPSLEYTDADFRSETRRMDIERKYGELSLQQLVVLVVFAAHPEHVSGSYAYSRVDI</sequence>
<gene>
    <name evidence="1" type="ORF">CCHLO57077_00016836</name>
</gene>
<protein>
    <submittedName>
        <fullName evidence="1">Uncharacterized protein</fullName>
    </submittedName>
</protein>
<reference evidence="1" key="1">
    <citation type="submission" date="2023-01" db="EMBL/GenBank/DDBJ databases">
        <authorList>
            <person name="Piombo E."/>
        </authorList>
    </citation>
    <scope>NUCLEOTIDE SEQUENCE</scope>
</reference>
<dbReference type="Proteomes" id="UP001160390">
    <property type="component" value="Unassembled WGS sequence"/>
</dbReference>
<comment type="caution">
    <text evidence="1">The sequence shown here is derived from an EMBL/GenBank/DDBJ whole genome shotgun (WGS) entry which is preliminary data.</text>
</comment>